<keyword evidence="4" id="KW-1185">Reference proteome</keyword>
<gene>
    <name evidence="3" type="ORF">SAMN05444580_1133</name>
</gene>
<dbReference type="STRING" id="168276.SAMN05444580_1133"/>
<evidence type="ECO:0000259" key="2">
    <source>
        <dbReference type="Pfam" id="PF13472"/>
    </source>
</evidence>
<sequence>MTERKIRICFFGDSFVAGVGDPRHLGWVGRVAVESEKRGLALTEYNLGIRMDTSTDVRTRWFGEATSRFPSDLENRIVLSIGVNDTTANGGGTRVDPDTSVQNLTHILDTAAAARWPVLVVGPPPIDDREQNLRTAALGERFAAACHTRGVTFVDAFGALADDPVWQGPGKVMSDTRWTATSGRDGARQDTSIGAGTTVSVMIQVPTQPSQPGTSRARSPVLARACPSVRHRDPRRTRRGSYEAPSG</sequence>
<feature type="region of interest" description="Disordered" evidence="1">
    <location>
        <begin position="207"/>
        <end position="247"/>
    </location>
</feature>
<dbReference type="Gene3D" id="3.40.50.1110">
    <property type="entry name" value="SGNH hydrolase"/>
    <property type="match status" value="1"/>
</dbReference>
<dbReference type="EMBL" id="FNAB01000013">
    <property type="protein sequence ID" value="SDE25331.1"/>
    <property type="molecule type" value="Genomic_DNA"/>
</dbReference>
<evidence type="ECO:0000313" key="3">
    <source>
        <dbReference type="EMBL" id="SDE25331.1"/>
    </source>
</evidence>
<feature type="domain" description="SGNH hydrolase-type esterase" evidence="2">
    <location>
        <begin position="10"/>
        <end position="166"/>
    </location>
</feature>
<proteinExistence type="predicted"/>
<dbReference type="AlphaFoldDB" id="A0A1G7BE91"/>
<organism evidence="3 4">
    <name type="scientific">Rhodococcus tukisamuensis</name>
    <dbReference type="NCBI Taxonomy" id="168276"/>
    <lineage>
        <taxon>Bacteria</taxon>
        <taxon>Bacillati</taxon>
        <taxon>Actinomycetota</taxon>
        <taxon>Actinomycetes</taxon>
        <taxon>Mycobacteriales</taxon>
        <taxon>Nocardiaceae</taxon>
        <taxon>Rhodococcus</taxon>
    </lineage>
</organism>
<dbReference type="InterPro" id="IPR036514">
    <property type="entry name" value="SGNH_hydro_sf"/>
</dbReference>
<evidence type="ECO:0000256" key="1">
    <source>
        <dbReference type="SAM" id="MobiDB-lite"/>
    </source>
</evidence>
<name>A0A1G7BE91_9NOCA</name>
<evidence type="ECO:0000313" key="4">
    <source>
        <dbReference type="Proteomes" id="UP000199417"/>
    </source>
</evidence>
<dbReference type="Proteomes" id="UP000199417">
    <property type="component" value="Unassembled WGS sequence"/>
</dbReference>
<protein>
    <submittedName>
        <fullName evidence="3">Lysophospholipase L1</fullName>
    </submittedName>
</protein>
<feature type="compositionally biased region" description="Polar residues" evidence="1">
    <location>
        <begin position="207"/>
        <end position="217"/>
    </location>
</feature>
<dbReference type="InterPro" id="IPR013830">
    <property type="entry name" value="SGNH_hydro"/>
</dbReference>
<accession>A0A1G7BE91</accession>
<dbReference type="RefSeq" id="WP_072846233.1">
    <property type="nucleotide sequence ID" value="NZ_FNAB01000013.1"/>
</dbReference>
<dbReference type="Pfam" id="PF13472">
    <property type="entry name" value="Lipase_GDSL_2"/>
    <property type="match status" value="1"/>
</dbReference>
<reference evidence="3 4" key="1">
    <citation type="submission" date="2016-10" db="EMBL/GenBank/DDBJ databases">
        <authorList>
            <person name="de Groot N.N."/>
        </authorList>
    </citation>
    <scope>NUCLEOTIDE SEQUENCE [LARGE SCALE GENOMIC DNA]</scope>
    <source>
        <strain evidence="3 4">JCM 11308</strain>
    </source>
</reference>
<dbReference type="SUPFAM" id="SSF52266">
    <property type="entry name" value="SGNH hydrolase"/>
    <property type="match status" value="1"/>
</dbReference>